<organism evidence="1">
    <name type="scientific">viral metagenome</name>
    <dbReference type="NCBI Taxonomy" id="1070528"/>
    <lineage>
        <taxon>unclassified sequences</taxon>
        <taxon>metagenomes</taxon>
        <taxon>organismal metagenomes</taxon>
    </lineage>
</organism>
<dbReference type="EMBL" id="MT142803">
    <property type="protein sequence ID" value="QJA88768.1"/>
    <property type="molecule type" value="Genomic_DNA"/>
</dbReference>
<sequence length="85" mass="10080">MLIKYTGTKDKKVVEYAYKQFEFTPALEVKDEGLIKFLLHPERKGLFTEVKEEKIEEVTEEVINEIETPIATPKVKKRKRRKVKK</sequence>
<protein>
    <submittedName>
        <fullName evidence="1">Uncharacterized protein</fullName>
    </submittedName>
</protein>
<gene>
    <name evidence="1" type="ORF">MM415B02689_0002</name>
</gene>
<evidence type="ECO:0000313" key="1">
    <source>
        <dbReference type="EMBL" id="QJA88768.1"/>
    </source>
</evidence>
<name>A0A6M3L6I5_9ZZZZ</name>
<accession>A0A6M3L6I5</accession>
<reference evidence="1" key="1">
    <citation type="submission" date="2020-03" db="EMBL/GenBank/DDBJ databases">
        <title>The deep terrestrial virosphere.</title>
        <authorList>
            <person name="Holmfeldt K."/>
            <person name="Nilsson E."/>
            <person name="Simone D."/>
            <person name="Lopez-Fernandez M."/>
            <person name="Wu X."/>
            <person name="de Brujin I."/>
            <person name="Lundin D."/>
            <person name="Andersson A."/>
            <person name="Bertilsson S."/>
            <person name="Dopson M."/>
        </authorList>
    </citation>
    <scope>NUCLEOTIDE SEQUENCE</scope>
    <source>
        <strain evidence="1">MM415B02689</strain>
    </source>
</reference>
<proteinExistence type="predicted"/>
<dbReference type="AlphaFoldDB" id="A0A6M3L6I5"/>